<dbReference type="EMBL" id="BAABRL010000002">
    <property type="protein sequence ID" value="GAA5494858.1"/>
    <property type="molecule type" value="Genomic_DNA"/>
</dbReference>
<evidence type="ECO:0000313" key="2">
    <source>
        <dbReference type="EMBL" id="GAA5494858.1"/>
    </source>
</evidence>
<evidence type="ECO:0008006" key="4">
    <source>
        <dbReference type="Google" id="ProtNLM"/>
    </source>
</evidence>
<sequence length="126" mass="13997">MMKHVVFALAGLSLFTSCTRVDEEKAVKKSAEPGAQKQSGETKEMAEKKAESEPDESLKSAKSEPKGDDRYIGMELEAAMELAKSEGRPARVIQEDGEHRIVTRDYRPERLNFVVVKGKVTEVTRG</sequence>
<organism evidence="2 3">
    <name type="scientific">Rubritalea halochordaticola</name>
    <dbReference type="NCBI Taxonomy" id="714537"/>
    <lineage>
        <taxon>Bacteria</taxon>
        <taxon>Pseudomonadati</taxon>
        <taxon>Verrucomicrobiota</taxon>
        <taxon>Verrucomicrobiia</taxon>
        <taxon>Verrucomicrobiales</taxon>
        <taxon>Rubritaleaceae</taxon>
        <taxon>Rubritalea</taxon>
    </lineage>
</organism>
<gene>
    <name evidence="2" type="ORF">Rhal01_01022</name>
</gene>
<dbReference type="RefSeq" id="WP_346187739.1">
    <property type="nucleotide sequence ID" value="NZ_BAABRL010000002.1"/>
</dbReference>
<comment type="caution">
    <text evidence="2">The sequence shown here is derived from an EMBL/GenBank/DDBJ whole genome shotgun (WGS) entry which is preliminary data.</text>
</comment>
<proteinExistence type="predicted"/>
<accession>A0ABP9UWL4</accession>
<keyword evidence="3" id="KW-1185">Reference proteome</keyword>
<dbReference type="Gene3D" id="3.30.10.10">
    <property type="entry name" value="Trypsin Inhibitor V, subunit A"/>
    <property type="match status" value="1"/>
</dbReference>
<feature type="region of interest" description="Disordered" evidence="1">
    <location>
        <begin position="25"/>
        <end position="70"/>
    </location>
</feature>
<dbReference type="PROSITE" id="PS51257">
    <property type="entry name" value="PROKAR_LIPOPROTEIN"/>
    <property type="match status" value="1"/>
</dbReference>
<evidence type="ECO:0000256" key="1">
    <source>
        <dbReference type="SAM" id="MobiDB-lite"/>
    </source>
</evidence>
<evidence type="ECO:0000313" key="3">
    <source>
        <dbReference type="Proteomes" id="UP001424741"/>
    </source>
</evidence>
<dbReference type="Proteomes" id="UP001424741">
    <property type="component" value="Unassembled WGS sequence"/>
</dbReference>
<reference evidence="2 3" key="1">
    <citation type="submission" date="2024-02" db="EMBL/GenBank/DDBJ databases">
        <title>Rubritalea halochordaticola NBRC 107102.</title>
        <authorList>
            <person name="Ichikawa N."/>
            <person name="Katano-Makiyama Y."/>
            <person name="Hidaka K."/>
        </authorList>
    </citation>
    <scope>NUCLEOTIDE SEQUENCE [LARGE SCALE GENOMIC DNA]</scope>
    <source>
        <strain evidence="2 3">NBRC 107102</strain>
    </source>
</reference>
<name>A0ABP9UWL4_9BACT</name>
<protein>
    <recommendedName>
        <fullName evidence="4">PepSY domain-containing protein</fullName>
    </recommendedName>
</protein>
<feature type="compositionally biased region" description="Basic and acidic residues" evidence="1">
    <location>
        <begin position="40"/>
        <end position="70"/>
    </location>
</feature>